<gene>
    <name evidence="2" type="ORF">QBC47DRAFT_332120</name>
</gene>
<evidence type="ECO:0000313" key="3">
    <source>
        <dbReference type="Proteomes" id="UP001239445"/>
    </source>
</evidence>
<organism evidence="2 3">
    <name type="scientific">Echria macrotheca</name>
    <dbReference type="NCBI Taxonomy" id="438768"/>
    <lineage>
        <taxon>Eukaryota</taxon>
        <taxon>Fungi</taxon>
        <taxon>Dikarya</taxon>
        <taxon>Ascomycota</taxon>
        <taxon>Pezizomycotina</taxon>
        <taxon>Sordariomycetes</taxon>
        <taxon>Sordariomycetidae</taxon>
        <taxon>Sordariales</taxon>
        <taxon>Schizotheciaceae</taxon>
        <taxon>Echria</taxon>
    </lineage>
</organism>
<dbReference type="Proteomes" id="UP001239445">
    <property type="component" value="Unassembled WGS sequence"/>
</dbReference>
<evidence type="ECO:0000256" key="1">
    <source>
        <dbReference type="SAM" id="SignalP"/>
    </source>
</evidence>
<accession>A0AAJ0F1P6</accession>
<dbReference type="SUPFAM" id="SSF75011">
    <property type="entry name" value="3-carboxy-cis,cis-mucoante lactonizing enzyme"/>
    <property type="match status" value="1"/>
</dbReference>
<feature type="chain" id="PRO_5042484792" evidence="1">
    <location>
        <begin position="23"/>
        <end position="418"/>
    </location>
</feature>
<name>A0AAJ0F1P6_9PEZI</name>
<dbReference type="InterPro" id="IPR015943">
    <property type="entry name" value="WD40/YVTN_repeat-like_dom_sf"/>
</dbReference>
<proteinExistence type="predicted"/>
<dbReference type="EMBL" id="MU839848">
    <property type="protein sequence ID" value="KAK1750222.1"/>
    <property type="molecule type" value="Genomic_DNA"/>
</dbReference>
<dbReference type="AlphaFoldDB" id="A0AAJ0F1P6"/>
<keyword evidence="1" id="KW-0732">Signal</keyword>
<sequence length="418" mass="41490">MFSQAMMTKLVMAVGFLAGAVGAHPRTGHAGPANAKTLYFLTNNAENAVVAIPLDGSGMLSLKGSAVVKTAGAGANGISGATNQSAMPDSLFSQAALTVSDDSLFAVNPGSNTVTMFSLSSSSCAPVRLGSPVPLPAGASFPVTVAASARHRLVCVGTSGGTGGVTCAPFTPGTGISSVGFDALRPFDLQQSTPPVGPTNTVSHVLFNADESLLLATVKGNPATNKTGFLASFPIAASQGQKSIMMVAQSGTKTTPPNTAVLFGSAPIPHSDSVLVTDASFGAAVLSIDHTTTTGLVVAEKSRAVIAGQKATCWAAISPATGTGFVTDVARNLLVEIGLTDGAQTGVLGEIDLSPATSDPGLIDLAAAGTLVYALSPGNGTVGAAISVVDVKMRKLVQHVELAGVGANGNAMGLALGF</sequence>
<evidence type="ECO:0000313" key="2">
    <source>
        <dbReference type="EMBL" id="KAK1750222.1"/>
    </source>
</evidence>
<dbReference type="Gene3D" id="2.130.10.10">
    <property type="entry name" value="YVTN repeat-like/Quinoprotein amine dehydrogenase"/>
    <property type="match status" value="1"/>
</dbReference>
<comment type="caution">
    <text evidence="2">The sequence shown here is derived from an EMBL/GenBank/DDBJ whole genome shotgun (WGS) entry which is preliminary data.</text>
</comment>
<protein>
    <submittedName>
        <fullName evidence="2">WD40/YVTN repeat-like-containing domain protein</fullName>
    </submittedName>
</protein>
<keyword evidence="3" id="KW-1185">Reference proteome</keyword>
<reference evidence="2" key="1">
    <citation type="submission" date="2023-06" db="EMBL/GenBank/DDBJ databases">
        <title>Genome-scale phylogeny and comparative genomics of the fungal order Sordariales.</title>
        <authorList>
            <consortium name="Lawrence Berkeley National Laboratory"/>
            <person name="Hensen N."/>
            <person name="Bonometti L."/>
            <person name="Westerberg I."/>
            <person name="Brannstrom I.O."/>
            <person name="Guillou S."/>
            <person name="Cros-Aarteil S."/>
            <person name="Calhoun S."/>
            <person name="Haridas S."/>
            <person name="Kuo A."/>
            <person name="Mondo S."/>
            <person name="Pangilinan J."/>
            <person name="Riley R."/>
            <person name="Labutti K."/>
            <person name="Andreopoulos B."/>
            <person name="Lipzen A."/>
            <person name="Chen C."/>
            <person name="Yanf M."/>
            <person name="Daum C."/>
            <person name="Ng V."/>
            <person name="Clum A."/>
            <person name="Steindorff A."/>
            <person name="Ohm R."/>
            <person name="Martin F."/>
            <person name="Silar P."/>
            <person name="Natvig D."/>
            <person name="Lalanne C."/>
            <person name="Gautier V."/>
            <person name="Ament-Velasquez S.L."/>
            <person name="Kruys A."/>
            <person name="Hutchinson M.I."/>
            <person name="Powell A.J."/>
            <person name="Barry K."/>
            <person name="Miller A.N."/>
            <person name="Grigoriev I.V."/>
            <person name="Debuchy R."/>
            <person name="Gladieux P."/>
            <person name="Thoren M.H."/>
            <person name="Johannesson H."/>
        </authorList>
    </citation>
    <scope>NUCLEOTIDE SEQUENCE</scope>
    <source>
        <strain evidence="2">PSN4</strain>
    </source>
</reference>
<feature type="signal peptide" evidence="1">
    <location>
        <begin position="1"/>
        <end position="22"/>
    </location>
</feature>